<protein>
    <recommendedName>
        <fullName evidence="3">NB-ARC domain-containing protein</fullName>
    </recommendedName>
</protein>
<accession>A0A4R4WPY3</accession>
<sequence length="324" mass="35517">MSRSLGADDSCPPADVDEAAARFRSLTNGKRLLIVLDNALDTTQVRPLLPADPGCGVLITSRRMPASLDGTHQEFLDVLPDSDAIALLTRLVGAERTGAEARATADVVRLCGRLPLAISLAAARENSHPGWSVHTMAERLVVEERRLSELRSDDRGVRAGFAVGYHGLDHDHRHLFRLIALLDRSDIDAPVAAALADVPQWRAEALLEELCAARLTESHAPGRHRMHDLLRLFARERALEEDTEAERRQAVRRGLHCYLATARATARLANSRYPWRLEIGPAVADHRGLRFTDLHSVHAWIDAEAGNLPGSSARRAQPGTTGSR</sequence>
<dbReference type="AlphaFoldDB" id="A0A4R4WPY3"/>
<proteinExistence type="predicted"/>
<organism evidence="1 2">
    <name type="scientific">Nonomuraea diastatica</name>
    <dbReference type="NCBI Taxonomy" id="1848329"/>
    <lineage>
        <taxon>Bacteria</taxon>
        <taxon>Bacillati</taxon>
        <taxon>Actinomycetota</taxon>
        <taxon>Actinomycetes</taxon>
        <taxon>Streptosporangiales</taxon>
        <taxon>Streptosporangiaceae</taxon>
        <taxon>Nonomuraea</taxon>
    </lineage>
</organism>
<dbReference type="PANTHER" id="PTHR47691">
    <property type="entry name" value="REGULATOR-RELATED"/>
    <property type="match status" value="1"/>
</dbReference>
<dbReference type="InterPro" id="IPR027417">
    <property type="entry name" value="P-loop_NTPase"/>
</dbReference>
<name>A0A4R4WPY3_9ACTN</name>
<evidence type="ECO:0000313" key="1">
    <source>
        <dbReference type="EMBL" id="TDD16510.1"/>
    </source>
</evidence>
<gene>
    <name evidence="1" type="ORF">E1294_31085</name>
</gene>
<keyword evidence="2" id="KW-1185">Reference proteome</keyword>
<dbReference type="EMBL" id="SMKP01000104">
    <property type="protein sequence ID" value="TDD16510.1"/>
    <property type="molecule type" value="Genomic_DNA"/>
</dbReference>
<dbReference type="RefSeq" id="WP_132514306.1">
    <property type="nucleotide sequence ID" value="NZ_SMKP01000104.1"/>
</dbReference>
<dbReference type="Gene3D" id="3.40.50.300">
    <property type="entry name" value="P-loop containing nucleotide triphosphate hydrolases"/>
    <property type="match status" value="1"/>
</dbReference>
<dbReference type="OrthoDB" id="5521887at2"/>
<dbReference type="SUPFAM" id="SSF52540">
    <property type="entry name" value="P-loop containing nucleoside triphosphate hydrolases"/>
    <property type="match status" value="1"/>
</dbReference>
<evidence type="ECO:0000313" key="2">
    <source>
        <dbReference type="Proteomes" id="UP000294543"/>
    </source>
</evidence>
<dbReference type="Proteomes" id="UP000294543">
    <property type="component" value="Unassembled WGS sequence"/>
</dbReference>
<comment type="caution">
    <text evidence="1">The sequence shown here is derived from an EMBL/GenBank/DDBJ whole genome shotgun (WGS) entry which is preliminary data.</text>
</comment>
<dbReference type="PANTHER" id="PTHR47691:SF3">
    <property type="entry name" value="HTH-TYPE TRANSCRIPTIONAL REGULATOR RV0890C-RELATED"/>
    <property type="match status" value="1"/>
</dbReference>
<evidence type="ECO:0008006" key="3">
    <source>
        <dbReference type="Google" id="ProtNLM"/>
    </source>
</evidence>
<reference evidence="1 2" key="1">
    <citation type="submission" date="2019-03" db="EMBL/GenBank/DDBJ databases">
        <title>Draft genome sequences of novel Actinobacteria.</title>
        <authorList>
            <person name="Sahin N."/>
            <person name="Ay H."/>
            <person name="Saygin H."/>
        </authorList>
    </citation>
    <scope>NUCLEOTIDE SEQUENCE [LARGE SCALE GENOMIC DNA]</scope>
    <source>
        <strain evidence="1 2">KC712</strain>
    </source>
</reference>